<dbReference type="AlphaFoldDB" id="A0A1Y2LKM2"/>
<feature type="transmembrane region" description="Helical" evidence="1">
    <location>
        <begin position="499"/>
        <end position="523"/>
    </location>
</feature>
<dbReference type="InParanoid" id="A0A1Y2LKM2"/>
<gene>
    <name evidence="2" type="ORF">B5807_11199</name>
</gene>
<protein>
    <submittedName>
        <fullName evidence="2">Uncharacterized protein</fullName>
    </submittedName>
</protein>
<dbReference type="PANTHER" id="PTHR37577">
    <property type="entry name" value="INTEGRAL MEMBRANE PROTEIN"/>
    <property type="match status" value="1"/>
</dbReference>
<feature type="transmembrane region" description="Helical" evidence="1">
    <location>
        <begin position="171"/>
        <end position="190"/>
    </location>
</feature>
<keyword evidence="3" id="KW-1185">Reference proteome</keyword>
<organism evidence="2 3">
    <name type="scientific">Epicoccum nigrum</name>
    <name type="common">Soil fungus</name>
    <name type="synonym">Epicoccum purpurascens</name>
    <dbReference type="NCBI Taxonomy" id="105696"/>
    <lineage>
        <taxon>Eukaryota</taxon>
        <taxon>Fungi</taxon>
        <taxon>Dikarya</taxon>
        <taxon>Ascomycota</taxon>
        <taxon>Pezizomycotina</taxon>
        <taxon>Dothideomycetes</taxon>
        <taxon>Pleosporomycetidae</taxon>
        <taxon>Pleosporales</taxon>
        <taxon>Pleosporineae</taxon>
        <taxon>Didymellaceae</taxon>
        <taxon>Epicoccum</taxon>
    </lineage>
</organism>
<feature type="transmembrane region" description="Helical" evidence="1">
    <location>
        <begin position="341"/>
        <end position="359"/>
    </location>
</feature>
<accession>A0A1Y2LKM2</accession>
<feature type="transmembrane region" description="Helical" evidence="1">
    <location>
        <begin position="459"/>
        <end position="479"/>
    </location>
</feature>
<dbReference type="InterPro" id="IPR053018">
    <property type="entry name" value="Elsinochrome_Biosynth-Asso"/>
</dbReference>
<feature type="transmembrane region" description="Helical" evidence="1">
    <location>
        <begin position="535"/>
        <end position="552"/>
    </location>
</feature>
<dbReference type="EMBL" id="KZ107859">
    <property type="protein sequence ID" value="OSS44149.1"/>
    <property type="molecule type" value="Genomic_DNA"/>
</dbReference>
<keyword evidence="1" id="KW-1133">Transmembrane helix</keyword>
<dbReference type="PANTHER" id="PTHR37577:SF1">
    <property type="entry name" value="INTEGRAL MEMBRANE PROTEIN"/>
    <property type="match status" value="1"/>
</dbReference>
<feature type="transmembrane region" description="Helical" evidence="1">
    <location>
        <begin position="20"/>
        <end position="46"/>
    </location>
</feature>
<feature type="transmembrane region" description="Helical" evidence="1">
    <location>
        <begin position="103"/>
        <end position="125"/>
    </location>
</feature>
<keyword evidence="1" id="KW-0472">Membrane</keyword>
<feature type="transmembrane region" description="Helical" evidence="1">
    <location>
        <begin position="145"/>
        <end position="164"/>
    </location>
</feature>
<proteinExistence type="predicted"/>
<feature type="transmembrane region" description="Helical" evidence="1">
    <location>
        <begin position="371"/>
        <end position="390"/>
    </location>
</feature>
<feature type="transmembrane region" description="Helical" evidence="1">
    <location>
        <begin position="306"/>
        <end position="329"/>
    </location>
</feature>
<feature type="transmembrane region" description="Helical" evidence="1">
    <location>
        <begin position="558"/>
        <end position="579"/>
    </location>
</feature>
<reference evidence="2 3" key="1">
    <citation type="journal article" date="2017" name="Genome Announc.">
        <title>Genome sequence of the saprophytic ascomycete Epicoccum nigrum ICMP 19927 strain isolated from New Zealand.</title>
        <authorList>
            <person name="Fokin M."/>
            <person name="Fleetwood D."/>
            <person name="Weir B.S."/>
            <person name="Villas-Boas S.G."/>
        </authorList>
    </citation>
    <scope>NUCLEOTIDE SEQUENCE [LARGE SCALE GENOMIC DNA]</scope>
    <source>
        <strain evidence="2 3">ICMP 19927</strain>
    </source>
</reference>
<dbReference type="OMA" id="ESQENEC"/>
<keyword evidence="1" id="KW-0812">Transmembrane</keyword>
<dbReference type="STRING" id="105696.A0A1Y2LKM2"/>
<sequence length="595" mass="68096">MMSELCPKTPPAELASDPDISGIGVTIAYTSTAAIALLLVIVNYVFVYHPDAASAAERDGLKHEHPSKINPIDEYILYWRLGPKRELRGIERWGEKGLRVKNALTYAMLTMSDFQLITGLSILISGFTQLDTGISAYHWQRLVQLAWFSSITHLCTLTALRSYFRHHIIGYFWRLPGMIILILMLIVALIPTGHYTWGASIMRYAMGQEGMTVRPQATDSATCYFNSHVGICPDYTGSWMQGECDHTFEAAQQRMILSAVFLGVGMCNRLWHLFRLPSRVFNSTRSFCSNCSMPVLSRMYVWTREWPMYLAFPFTLFVYYMALTIFLTIRLLADMLTSRAFEVWWLIVSFVWGILNLWMRPSLGEQGRDTWTFGQVMAFLVIFAPLITLVEGYVKAIVHNSGTHDPMMDVVDGIEFIHIDSRAPSSLIGLVVKPTTKEDDFIHPHPYHDYYKERFSFPILVYAALMNVVITSSFLLYALQRQEIRPIDIISPYSPDNNYFILAPPIPVVIGFLGMCVLLSLVCEIRRPPGKAYRRWCRFVHFSLFTGILMMLSLGLTFVFYLALTCAGIYLVLSVVHMVRRFMWRRKARKEAQGL</sequence>
<evidence type="ECO:0000313" key="2">
    <source>
        <dbReference type="EMBL" id="OSS44149.1"/>
    </source>
</evidence>
<name>A0A1Y2LKM2_EPING</name>
<evidence type="ECO:0000313" key="3">
    <source>
        <dbReference type="Proteomes" id="UP000193240"/>
    </source>
</evidence>
<dbReference type="Proteomes" id="UP000193240">
    <property type="component" value="Unassembled WGS sequence"/>
</dbReference>
<evidence type="ECO:0000256" key="1">
    <source>
        <dbReference type="SAM" id="Phobius"/>
    </source>
</evidence>